<dbReference type="PROSITE" id="PS50930">
    <property type="entry name" value="HTH_LYTTR"/>
    <property type="match status" value="1"/>
</dbReference>
<evidence type="ECO:0000313" key="6">
    <source>
        <dbReference type="EMBL" id="TLC98201.1"/>
    </source>
</evidence>
<accession>A0A4U8Q0J4</accession>
<evidence type="ECO:0000256" key="1">
    <source>
        <dbReference type="ARBA" id="ARBA00018672"/>
    </source>
</evidence>
<dbReference type="GO" id="GO:0003677">
    <property type="term" value="F:DNA binding"/>
    <property type="evidence" value="ECO:0007669"/>
    <property type="project" value="InterPro"/>
</dbReference>
<comment type="function">
    <text evidence="2">May play the central regulatory role in sporulation. It may be an element of the effector pathway responsible for the activation of sporulation genes in response to nutritional stress. Spo0A may act in concert with spo0H (a sigma factor) to control the expression of some genes that are critical to the sporulation process.</text>
</comment>
<comment type="caution">
    <text evidence="6">The sequence shown here is derived from an EMBL/GenBank/DDBJ whole genome shotgun (WGS) entry which is preliminary data.</text>
</comment>
<dbReference type="SUPFAM" id="SSF52172">
    <property type="entry name" value="CheY-like"/>
    <property type="match status" value="1"/>
</dbReference>
<dbReference type="SMART" id="SM00448">
    <property type="entry name" value="REC"/>
    <property type="match status" value="1"/>
</dbReference>
<keyword evidence="7" id="KW-1185">Reference proteome</keyword>
<dbReference type="PANTHER" id="PTHR37299:SF1">
    <property type="entry name" value="STAGE 0 SPORULATION PROTEIN A HOMOLOG"/>
    <property type="match status" value="1"/>
</dbReference>
<dbReference type="PANTHER" id="PTHR37299">
    <property type="entry name" value="TRANSCRIPTIONAL REGULATOR-RELATED"/>
    <property type="match status" value="1"/>
</dbReference>
<evidence type="ECO:0000259" key="4">
    <source>
        <dbReference type="PROSITE" id="PS50110"/>
    </source>
</evidence>
<dbReference type="Gene3D" id="3.40.50.2300">
    <property type="match status" value="1"/>
</dbReference>
<feature type="domain" description="Response regulatory" evidence="4">
    <location>
        <begin position="3"/>
        <end position="123"/>
    </location>
</feature>
<dbReference type="InterPro" id="IPR001789">
    <property type="entry name" value="Sig_transdc_resp-reg_receiver"/>
</dbReference>
<dbReference type="PROSITE" id="PS50110">
    <property type="entry name" value="RESPONSE_REGULATORY"/>
    <property type="match status" value="1"/>
</dbReference>
<feature type="domain" description="HTH LytTR-type" evidence="5">
    <location>
        <begin position="141"/>
        <end position="233"/>
    </location>
</feature>
<dbReference type="InterPro" id="IPR046947">
    <property type="entry name" value="LytR-like"/>
</dbReference>
<dbReference type="AlphaFoldDB" id="A0A4U8Q0J4"/>
<dbReference type="STRING" id="180332.GCA_000797495_02063"/>
<proteinExistence type="predicted"/>
<sequence length="239" mass="27842">MIRIAICDDESDSIHRNEEILQECISQMKCIADIITYSNGEMLLSDILEDDFFYDLILLDIEMPNISGMEIVQSIKPKLPNMRVIFITSHIKYAIDSFELSIFRYVPKDDLEKRLTYAVTDALKLIMLESNKNYIVLTANRMEKVRFQDILYIQRDGKNSAITTFHGVIKVRRSLQTVHEELDSEEFIFVERGCIVNLIQITQIKNSMIYLKNQIELPISRSHLQGVKIALNSYWGKRI</sequence>
<dbReference type="SMART" id="SM00850">
    <property type="entry name" value="LytTR"/>
    <property type="match status" value="1"/>
</dbReference>
<reference evidence="6 7" key="1">
    <citation type="journal article" date="2019" name="Anaerobe">
        <title>Detection of Robinsoniella peoriensis in multiple bone samples of a trauma patient.</title>
        <authorList>
            <person name="Schrottner P."/>
            <person name="Hartwich K."/>
            <person name="Bunk B."/>
            <person name="Schober I."/>
            <person name="Helbig S."/>
            <person name="Rudolph W.W."/>
            <person name="Gunzer F."/>
        </authorList>
    </citation>
    <scope>NUCLEOTIDE SEQUENCE [LARGE SCALE GENOMIC DNA]</scope>
    <source>
        <strain evidence="6 7">DSM 106044</strain>
    </source>
</reference>
<protein>
    <recommendedName>
        <fullName evidence="1">Stage 0 sporulation protein A homolog</fullName>
    </recommendedName>
</protein>
<evidence type="ECO:0000256" key="2">
    <source>
        <dbReference type="ARBA" id="ARBA00024867"/>
    </source>
</evidence>
<dbReference type="EMBL" id="QGQD01000102">
    <property type="protein sequence ID" value="TLC98201.1"/>
    <property type="molecule type" value="Genomic_DNA"/>
</dbReference>
<evidence type="ECO:0000259" key="5">
    <source>
        <dbReference type="PROSITE" id="PS50930"/>
    </source>
</evidence>
<dbReference type="InterPro" id="IPR007492">
    <property type="entry name" value="LytTR_DNA-bd_dom"/>
</dbReference>
<dbReference type="GO" id="GO:0000156">
    <property type="term" value="F:phosphorelay response regulator activity"/>
    <property type="evidence" value="ECO:0007669"/>
    <property type="project" value="InterPro"/>
</dbReference>
<evidence type="ECO:0000313" key="7">
    <source>
        <dbReference type="Proteomes" id="UP000306509"/>
    </source>
</evidence>
<dbReference type="Pfam" id="PF00072">
    <property type="entry name" value="Response_reg"/>
    <property type="match status" value="1"/>
</dbReference>
<dbReference type="Gene3D" id="2.40.50.1020">
    <property type="entry name" value="LytTr DNA-binding domain"/>
    <property type="match status" value="1"/>
</dbReference>
<dbReference type="Proteomes" id="UP000306509">
    <property type="component" value="Unassembled WGS sequence"/>
</dbReference>
<keyword evidence="3" id="KW-0597">Phosphoprotein</keyword>
<dbReference type="InterPro" id="IPR011006">
    <property type="entry name" value="CheY-like_superfamily"/>
</dbReference>
<evidence type="ECO:0000256" key="3">
    <source>
        <dbReference type="PROSITE-ProRule" id="PRU00169"/>
    </source>
</evidence>
<name>A0A4U8Q0J4_9FIRM</name>
<feature type="modified residue" description="4-aspartylphosphate" evidence="3">
    <location>
        <position position="60"/>
    </location>
</feature>
<dbReference type="Pfam" id="PF04397">
    <property type="entry name" value="LytTR"/>
    <property type="match status" value="1"/>
</dbReference>
<organism evidence="6 7">
    <name type="scientific">Robinsoniella peoriensis</name>
    <dbReference type="NCBI Taxonomy" id="180332"/>
    <lineage>
        <taxon>Bacteria</taxon>
        <taxon>Bacillati</taxon>
        <taxon>Bacillota</taxon>
        <taxon>Clostridia</taxon>
        <taxon>Lachnospirales</taxon>
        <taxon>Lachnospiraceae</taxon>
        <taxon>Robinsoniella</taxon>
    </lineage>
</organism>
<gene>
    <name evidence="6" type="primary">lytR_6</name>
    <name evidence="6" type="ORF">DSM106044_04978</name>
</gene>